<proteinExistence type="predicted"/>
<reference evidence="6 7" key="1">
    <citation type="submission" date="2020-01" db="EMBL/GenBank/DDBJ databases">
        <authorList>
            <person name="Kim M.K."/>
        </authorList>
    </citation>
    <scope>NUCLEOTIDE SEQUENCE [LARGE SCALE GENOMIC DNA]</scope>
    <source>
        <strain evidence="6 7">172606-1</strain>
    </source>
</reference>
<keyword evidence="7" id="KW-1185">Reference proteome</keyword>
<dbReference type="PIRSF" id="PIRSF030066">
    <property type="entry name" value="UCP030066"/>
    <property type="match status" value="1"/>
</dbReference>
<organism evidence="6 7">
    <name type="scientific">Rhodocytophaga rosea</name>
    <dbReference type="NCBI Taxonomy" id="2704465"/>
    <lineage>
        <taxon>Bacteria</taxon>
        <taxon>Pseudomonadati</taxon>
        <taxon>Bacteroidota</taxon>
        <taxon>Cytophagia</taxon>
        <taxon>Cytophagales</taxon>
        <taxon>Rhodocytophagaceae</taxon>
        <taxon>Rhodocytophaga</taxon>
    </lineage>
</organism>
<dbReference type="Proteomes" id="UP000480178">
    <property type="component" value="Chromosome"/>
</dbReference>
<dbReference type="AlphaFoldDB" id="A0A6C0GD69"/>
<dbReference type="KEGG" id="rhoz:GXP67_04140"/>
<dbReference type="InterPro" id="IPR016944">
    <property type="entry name" value="UCP030066"/>
</dbReference>
<evidence type="ECO:0000256" key="4">
    <source>
        <dbReference type="ARBA" id="ARBA00023136"/>
    </source>
</evidence>
<dbReference type="Pfam" id="PF13564">
    <property type="entry name" value="DoxX_2"/>
    <property type="match status" value="1"/>
</dbReference>
<sequence length="124" mass="13746">MKKITIVYWIITGLFAFMMLGSAIPDIFSMQFAAEGFTNIHFPTYMLPFLGIAKTLGVAAILIPGFPRLKEWAYAGLVIDLLGATYLIAMVGEPASSWLPMIIPLTLAVSSYILYHKKYRPVLA</sequence>
<dbReference type="EMBL" id="CP048222">
    <property type="protein sequence ID" value="QHT65915.1"/>
    <property type="molecule type" value="Genomic_DNA"/>
</dbReference>
<dbReference type="GO" id="GO:0016020">
    <property type="term" value="C:membrane"/>
    <property type="evidence" value="ECO:0007669"/>
    <property type="project" value="UniProtKB-SubCell"/>
</dbReference>
<gene>
    <name evidence="6" type="ORF">GXP67_04140</name>
</gene>
<evidence type="ECO:0000256" key="3">
    <source>
        <dbReference type="ARBA" id="ARBA00022989"/>
    </source>
</evidence>
<evidence type="ECO:0000256" key="1">
    <source>
        <dbReference type="ARBA" id="ARBA00004141"/>
    </source>
</evidence>
<feature type="transmembrane region" description="Helical" evidence="5">
    <location>
        <begin position="72"/>
        <end position="92"/>
    </location>
</feature>
<feature type="transmembrane region" description="Helical" evidence="5">
    <location>
        <begin position="7"/>
        <end position="25"/>
    </location>
</feature>
<protein>
    <submittedName>
        <fullName evidence="6">DoxX family protein</fullName>
    </submittedName>
</protein>
<accession>A0A6C0GD69</accession>
<keyword evidence="2 5" id="KW-0812">Transmembrane</keyword>
<name>A0A6C0GD69_9BACT</name>
<dbReference type="InterPro" id="IPR032808">
    <property type="entry name" value="DoxX"/>
</dbReference>
<keyword evidence="3 5" id="KW-1133">Transmembrane helix</keyword>
<feature type="transmembrane region" description="Helical" evidence="5">
    <location>
        <begin position="45"/>
        <end position="65"/>
    </location>
</feature>
<comment type="subcellular location">
    <subcellularLocation>
        <location evidence="1">Membrane</location>
        <topology evidence="1">Multi-pass membrane protein</topology>
    </subcellularLocation>
</comment>
<keyword evidence="4 5" id="KW-0472">Membrane</keyword>
<feature type="transmembrane region" description="Helical" evidence="5">
    <location>
        <begin position="98"/>
        <end position="115"/>
    </location>
</feature>
<dbReference type="RefSeq" id="WP_162441988.1">
    <property type="nucleotide sequence ID" value="NZ_CP048222.1"/>
</dbReference>
<evidence type="ECO:0000256" key="2">
    <source>
        <dbReference type="ARBA" id="ARBA00022692"/>
    </source>
</evidence>
<evidence type="ECO:0000256" key="5">
    <source>
        <dbReference type="SAM" id="Phobius"/>
    </source>
</evidence>
<evidence type="ECO:0000313" key="7">
    <source>
        <dbReference type="Proteomes" id="UP000480178"/>
    </source>
</evidence>
<evidence type="ECO:0000313" key="6">
    <source>
        <dbReference type="EMBL" id="QHT65915.1"/>
    </source>
</evidence>